<dbReference type="EMBL" id="BARS01020432">
    <property type="protein sequence ID" value="GAG07200.1"/>
    <property type="molecule type" value="Genomic_DNA"/>
</dbReference>
<comment type="caution">
    <text evidence="1">The sequence shown here is derived from an EMBL/GenBank/DDBJ whole genome shotgun (WGS) entry which is preliminary data.</text>
</comment>
<proteinExistence type="predicted"/>
<evidence type="ECO:0000313" key="1">
    <source>
        <dbReference type="EMBL" id="GAG07200.1"/>
    </source>
</evidence>
<dbReference type="SUPFAM" id="SSF48452">
    <property type="entry name" value="TPR-like"/>
    <property type="match status" value="1"/>
</dbReference>
<dbReference type="Gene3D" id="1.25.40.10">
    <property type="entry name" value="Tetratricopeptide repeat domain"/>
    <property type="match status" value="1"/>
</dbReference>
<dbReference type="InterPro" id="IPR011990">
    <property type="entry name" value="TPR-like_helical_dom_sf"/>
</dbReference>
<reference evidence="1" key="1">
    <citation type="journal article" date="2014" name="Front. Microbiol.">
        <title>High frequency of phylogenetically diverse reductive dehalogenase-homologous genes in deep subseafloor sedimentary metagenomes.</title>
        <authorList>
            <person name="Kawai M."/>
            <person name="Futagami T."/>
            <person name="Toyoda A."/>
            <person name="Takaki Y."/>
            <person name="Nishi S."/>
            <person name="Hori S."/>
            <person name="Arai W."/>
            <person name="Tsubouchi T."/>
            <person name="Morono Y."/>
            <person name="Uchiyama I."/>
            <person name="Ito T."/>
            <person name="Fujiyama A."/>
            <person name="Inagaki F."/>
            <person name="Takami H."/>
        </authorList>
    </citation>
    <scope>NUCLEOTIDE SEQUENCE</scope>
    <source>
        <strain evidence="1">Expedition CK06-06</strain>
    </source>
</reference>
<protein>
    <submittedName>
        <fullName evidence="1">Uncharacterized protein</fullName>
    </submittedName>
</protein>
<feature type="non-terminal residue" evidence="1">
    <location>
        <position position="273"/>
    </location>
</feature>
<name>X0UNE7_9ZZZZ</name>
<gene>
    <name evidence="1" type="ORF">S01H1_32946</name>
</gene>
<feature type="non-terminal residue" evidence="1">
    <location>
        <position position="1"/>
    </location>
</feature>
<accession>X0UNE7</accession>
<sequence>AAEDPSRKKAQKLYKDGNFKEAYDAFAKLALDAKTDPKTVGADLNMAVSSLQRLNRRNEIDAFREKVIKVHAKNWRLLHTAANSYLHATHYGYIISGEFHRGQHRGGGKRVNSYERDRVRALQLMTQAIPLTKNDGDHSAVGSFYMALADMMMGQRRYSGAWRLQYKTDITKLPDYEEGYYYGYGRYGRSSRGAPVDKNDKPVYHKRPKTWAAAKTDGERWRWALLQAVEFSPPLRDAVDYKFASFLKAQFGVETMGRYGRYFGSWRQPRPRD</sequence>
<dbReference type="AlphaFoldDB" id="X0UNE7"/>
<organism evidence="1">
    <name type="scientific">marine sediment metagenome</name>
    <dbReference type="NCBI Taxonomy" id="412755"/>
    <lineage>
        <taxon>unclassified sequences</taxon>
        <taxon>metagenomes</taxon>
        <taxon>ecological metagenomes</taxon>
    </lineage>
</organism>